<reference evidence="2" key="1">
    <citation type="journal article" date="2019" name="Int. J. Syst. Evol. Microbiol.">
        <title>The Global Catalogue of Microorganisms (GCM) 10K type strain sequencing project: providing services to taxonomists for standard genome sequencing and annotation.</title>
        <authorList>
            <consortium name="The Broad Institute Genomics Platform"/>
            <consortium name="The Broad Institute Genome Sequencing Center for Infectious Disease"/>
            <person name="Wu L."/>
            <person name="Ma J."/>
        </authorList>
    </citation>
    <scope>NUCLEOTIDE SEQUENCE [LARGE SCALE GENOMIC DNA]</scope>
    <source>
        <strain evidence="2">CECT 7184</strain>
    </source>
</reference>
<dbReference type="Pfam" id="PF26149">
    <property type="entry name" value="YuzK"/>
    <property type="match status" value="1"/>
</dbReference>
<evidence type="ECO:0000313" key="2">
    <source>
        <dbReference type="Proteomes" id="UP001596142"/>
    </source>
</evidence>
<dbReference type="InterPro" id="IPR058676">
    <property type="entry name" value="YuzK"/>
</dbReference>
<keyword evidence="2" id="KW-1185">Reference proteome</keyword>
<dbReference type="EMBL" id="JBHSOZ010000003">
    <property type="protein sequence ID" value="MFC5711746.1"/>
    <property type="molecule type" value="Genomic_DNA"/>
</dbReference>
<dbReference type="Proteomes" id="UP001596142">
    <property type="component" value="Unassembled WGS sequence"/>
</dbReference>
<name>A0ABW0YJ91_9BACI</name>
<comment type="caution">
    <text evidence="1">The sequence shown here is derived from an EMBL/GenBank/DDBJ whole genome shotgun (WGS) entry which is preliminary data.</text>
</comment>
<dbReference type="RefSeq" id="WP_198508899.1">
    <property type="nucleotide sequence ID" value="NZ_JBHSPG010000023.1"/>
</dbReference>
<organism evidence="1 2">
    <name type="scientific">Thalassorhabdus alkalitolerans</name>
    <dbReference type="NCBI Taxonomy" id="2282697"/>
    <lineage>
        <taxon>Bacteria</taxon>
        <taxon>Bacillati</taxon>
        <taxon>Bacillota</taxon>
        <taxon>Bacilli</taxon>
        <taxon>Bacillales</taxon>
        <taxon>Bacillaceae</taxon>
        <taxon>Thalassorhabdus</taxon>
    </lineage>
</organism>
<sequence length="45" mass="5327">MEKAMYQSHGFGYAEYDRCLDKRMIVEASREENYKKGCEIAAEFQ</sequence>
<proteinExistence type="predicted"/>
<protein>
    <submittedName>
        <fullName evidence="1">Uncharacterized protein</fullName>
    </submittedName>
</protein>
<gene>
    <name evidence="1" type="ORF">ACFPU1_03025</name>
</gene>
<evidence type="ECO:0000313" key="1">
    <source>
        <dbReference type="EMBL" id="MFC5711746.1"/>
    </source>
</evidence>
<accession>A0ABW0YJ91</accession>